<dbReference type="PRINTS" id="PR00081">
    <property type="entry name" value="GDHRDH"/>
</dbReference>
<dbReference type="AlphaFoldDB" id="A0A9E7IF70"/>
<evidence type="ECO:0000256" key="4">
    <source>
        <dbReference type="ARBA" id="ARBA00023098"/>
    </source>
</evidence>
<name>A0A9E7IF70_9LILI</name>
<dbReference type="PANTHER" id="PTHR43180:SF28">
    <property type="entry name" value="NAD(P)-BINDING ROSSMANN-FOLD SUPERFAMILY PROTEIN"/>
    <property type="match status" value="1"/>
</dbReference>
<dbReference type="FunFam" id="3.40.50.720:FF:000084">
    <property type="entry name" value="Short-chain dehydrogenase reductase"/>
    <property type="match status" value="1"/>
</dbReference>
<organism evidence="5 6">
    <name type="scientific">Musa troglodytarum</name>
    <name type="common">fe'i banana</name>
    <dbReference type="NCBI Taxonomy" id="320322"/>
    <lineage>
        <taxon>Eukaryota</taxon>
        <taxon>Viridiplantae</taxon>
        <taxon>Streptophyta</taxon>
        <taxon>Embryophyta</taxon>
        <taxon>Tracheophyta</taxon>
        <taxon>Spermatophyta</taxon>
        <taxon>Magnoliopsida</taxon>
        <taxon>Liliopsida</taxon>
        <taxon>Zingiberales</taxon>
        <taxon>Musaceae</taxon>
        <taxon>Musa</taxon>
    </lineage>
</organism>
<dbReference type="GO" id="GO:0016491">
    <property type="term" value="F:oxidoreductase activity"/>
    <property type="evidence" value="ECO:0007669"/>
    <property type="project" value="UniProtKB-KW"/>
</dbReference>
<dbReference type="Proteomes" id="UP001055439">
    <property type="component" value="Chromosome 9"/>
</dbReference>
<comment type="similarity">
    <text evidence="1">Belongs to the short-chain dehydrogenases/reductases (SDR) family.</text>
</comment>
<dbReference type="InterPro" id="IPR002347">
    <property type="entry name" value="SDR_fam"/>
</dbReference>
<accession>A0A9E7IF70</accession>
<sequence length="298" mass="31177">MMCSLVMVFRCKRIWAMRAGVSHLQQQHYFSTQPARLAGKVAVITGAASGLGKAAAAEFIRHGAKVILADVHHELGKATADELGPAAAFVGCDVTQEPDVAAAVDLAVAKHGQLDIMFNNAGVAGSLATCITDLDLADFDRTIAVNARSVVAGIKHAARVMVPRRAGCILCTASIAGVLGGMTPLDYSVSKAAVLGAMRSAAAELGKHGVRVNCISPHALPTPFGINAIKKMMPEVDVRRVKEMIEATGELAGTKCEVKDVANAAVYLASDEAKYISGHNLVVDGGFTAYKYLQLTPP</sequence>
<evidence type="ECO:0000313" key="5">
    <source>
        <dbReference type="EMBL" id="URE46722.1"/>
    </source>
</evidence>
<dbReference type="PANTHER" id="PTHR43180">
    <property type="entry name" value="3-OXOACYL-(ACYL-CARRIER-PROTEIN) REDUCTASE (AFU_ORTHOLOGUE AFUA_6G11210)"/>
    <property type="match status" value="1"/>
</dbReference>
<dbReference type="SUPFAM" id="SSF51735">
    <property type="entry name" value="NAD(P)-binding Rossmann-fold domains"/>
    <property type="match status" value="1"/>
</dbReference>
<reference evidence="5" key="1">
    <citation type="submission" date="2022-05" db="EMBL/GenBank/DDBJ databases">
        <title>The Musa troglodytarum L. genome provides insights into the mechanism of non-climacteric behaviour and enrichment of carotenoids.</title>
        <authorList>
            <person name="Wang J."/>
        </authorList>
    </citation>
    <scope>NUCLEOTIDE SEQUENCE</scope>
    <source>
        <tissue evidence="5">Leaf</tissue>
    </source>
</reference>
<keyword evidence="3" id="KW-0520">NAD</keyword>
<proteinExistence type="inferred from homology"/>
<dbReference type="InterPro" id="IPR036291">
    <property type="entry name" value="NAD(P)-bd_dom_sf"/>
</dbReference>
<evidence type="ECO:0000256" key="1">
    <source>
        <dbReference type="ARBA" id="ARBA00006484"/>
    </source>
</evidence>
<keyword evidence="6" id="KW-1185">Reference proteome</keyword>
<dbReference type="EMBL" id="CP097511">
    <property type="protein sequence ID" value="URE46722.1"/>
    <property type="molecule type" value="Genomic_DNA"/>
</dbReference>
<dbReference type="GO" id="GO:0006629">
    <property type="term" value="P:lipid metabolic process"/>
    <property type="evidence" value="ECO:0007669"/>
    <property type="project" value="UniProtKB-KW"/>
</dbReference>
<protein>
    <submittedName>
        <fullName evidence="5">Sex determination protein</fullName>
    </submittedName>
</protein>
<evidence type="ECO:0000256" key="3">
    <source>
        <dbReference type="ARBA" id="ARBA00023027"/>
    </source>
</evidence>
<dbReference type="Gene3D" id="3.40.50.720">
    <property type="entry name" value="NAD(P)-binding Rossmann-like Domain"/>
    <property type="match status" value="1"/>
</dbReference>
<evidence type="ECO:0000313" key="6">
    <source>
        <dbReference type="Proteomes" id="UP001055439"/>
    </source>
</evidence>
<keyword evidence="4" id="KW-0443">Lipid metabolism</keyword>
<keyword evidence="2" id="KW-0560">Oxidoreductase</keyword>
<evidence type="ECO:0000256" key="2">
    <source>
        <dbReference type="ARBA" id="ARBA00023002"/>
    </source>
</evidence>
<dbReference type="OrthoDB" id="288590at2759"/>
<dbReference type="PRINTS" id="PR00080">
    <property type="entry name" value="SDRFAMILY"/>
</dbReference>
<gene>
    <name evidence="5" type="ORF">MUK42_14265</name>
</gene>
<dbReference type="Pfam" id="PF13561">
    <property type="entry name" value="adh_short_C2"/>
    <property type="match status" value="1"/>
</dbReference>